<keyword evidence="1" id="KW-1133">Transmembrane helix</keyword>
<comment type="caution">
    <text evidence="2">The sequence shown here is derived from an EMBL/GenBank/DDBJ whole genome shotgun (WGS) entry which is preliminary data.</text>
</comment>
<dbReference type="PANTHER" id="PTHR33960:SF1">
    <property type="entry name" value="SIMILAR TO KIAA0825 PROTEIN"/>
    <property type="match status" value="1"/>
</dbReference>
<keyword evidence="3" id="KW-1185">Reference proteome</keyword>
<reference evidence="2 3" key="1">
    <citation type="submission" date="2022-01" db="EMBL/GenBank/DDBJ databases">
        <title>A high-quality chromosome-level genome assembly of rohu carp, Labeo rohita.</title>
        <authorList>
            <person name="Arick M.A. II"/>
            <person name="Hsu C.-Y."/>
            <person name="Magbanua Z."/>
            <person name="Pechanova O."/>
            <person name="Grover C."/>
            <person name="Miller E."/>
            <person name="Thrash A."/>
            <person name="Ezzel L."/>
            <person name="Alam S."/>
            <person name="Benzie J."/>
            <person name="Hamilton M."/>
            <person name="Karsi A."/>
            <person name="Lawrence M.L."/>
            <person name="Peterson D.G."/>
        </authorList>
    </citation>
    <scope>NUCLEOTIDE SEQUENCE [LARGE SCALE GENOMIC DNA]</scope>
    <source>
        <strain evidence="3">BAU-BD-2019</strain>
        <tissue evidence="2">Blood</tissue>
    </source>
</reference>
<keyword evidence="1" id="KW-0472">Membrane</keyword>
<sequence length="1384" mass="153992">MSRSGSQWSGSPCIHVVVFPVLPPSLPLDPINEEPGCWYDTLTCEKNLCAHLHTCIHHKCMNLFQELTNPPHGLQKWESHAGDEGHRRVTGESLCPAMFDCRFERKLYGLCGIGGDCEATVHSPLVSNAHSQTPQDPPQKGRSFSLTSHQLRCLTQLTNTLLELEQTVEDLATNLGFLNCAGESVCSGKEVLKKGRDDTELMPAEDKAATDLVLQSTEVVCLEFGWRAAFRDLVPQMAHCVKVVLDDVCNKNLQQEEATHASGSPHILITSVTHSQGSERDSPKMVAKAPQEGNCRYLNQKMALNVSHSHIAMDDSFCADVVEQMDAFLPLAVAFREDSLLPVCSSYVEVCGRVTSFLLTRLEERAGEVPASAPFKNLLILMASSAYIHQTLMHYQSQLKDSTRMPLTLLPIQRSQDVLSALHDHLTSYCVHVCATSILQDAESHYWSDPNPFYECPEAALDLTICVLKTLALTLPPLRYPCTHKCSHRCIRTYPPVAGRWGRLACCVQVCGWLCESVPLLTCIPSSPTSLLPSSIHPSISLPPEQMPKGRALPEAQSLALNPWVRTCGHGPGERCSFSIQMWNYFLTGLRSDLWGAVAPTQARQTLAQVLCETLEVLVQRYSRARPSYKRLPQIRLDITAILLCVEHLVWSVCDSVEELLRPDAARGSWMYSIHSLCNQLLTILVILTSPLAELHRVFKEGCGGGGSTSLKFPEGVNSHETKWLSVINPTLFTEKLLSSSSADHPTQGLLPGADHHLILMLLCALVNRSQDDNIARVAQHLRKGAMLSPFILAKYTIEIIHLDFTPSCVLLGFIRFAFGPQAHRRFIRTVVRMSFYSLIIALITLLIISESIELSLCVDGGTEVSPDTQTAAGEFLEAVFSILSSLNSLPRALTRALEGYLDRRHLWEHFYNLADSSKEEPALFKYIRSIVCESTTKLLIHLVSMMQACTDQSGPLVGKHLPENVLSKIPKEWNYIPKDPKFNEPSKNSTNLVIQALSFIFTHLPSTIASLPLPVRFLFTVAEKRLSQHARQLRSTGLLLWVLLVSLCQDLENGDTLELLSGQRLERGAKDRLSLLSECLQVSLGQQKGVPKPLVHKVLQGLEEKKPKWTSMQLQKARKLCCDSAFERVESGPAQDRGGPAELTEHKIRQLLLELCHRAGGSQHLRQIHHSIQLNEDLLRSVLSPHAETRSLPDSPLGPVVFTSEASGQNQCTTQFNPLTECNSIGRNKFDQLVNAVNYFSSLSLRSSECNFPSRPPGKIALGRPCSGPPPPWLVQPSWSSNLLIILTLINNEQYSLLIYQQAAMAEREWDWAQLLPAYQSTSQVTFTTLLANSGVEPLRASFYVQYLNDGAPAHVAEQRFRRGVKESKVKDRRLAPDTQRQR</sequence>
<feature type="transmembrane region" description="Helical" evidence="1">
    <location>
        <begin position="831"/>
        <end position="849"/>
    </location>
</feature>
<evidence type="ECO:0000313" key="2">
    <source>
        <dbReference type="EMBL" id="KAI2664427.1"/>
    </source>
</evidence>
<dbReference type="PANTHER" id="PTHR33960">
    <property type="entry name" value="SIMILAR TO KIAA0825 PROTEIN"/>
    <property type="match status" value="1"/>
</dbReference>
<keyword evidence="1" id="KW-0812">Transmembrane</keyword>
<evidence type="ECO:0000256" key="1">
    <source>
        <dbReference type="SAM" id="Phobius"/>
    </source>
</evidence>
<dbReference type="Pfam" id="PF14906">
    <property type="entry name" value="DUF4495"/>
    <property type="match status" value="2"/>
</dbReference>
<feature type="transmembrane region" description="Helical" evidence="1">
    <location>
        <begin position="800"/>
        <end position="819"/>
    </location>
</feature>
<protein>
    <submittedName>
        <fullName evidence="2">Uncharacterized protein</fullName>
    </submittedName>
</protein>
<dbReference type="InterPro" id="IPR027993">
    <property type="entry name" value="DUF4495"/>
</dbReference>
<gene>
    <name evidence="2" type="ORF">H4Q32_002631</name>
</gene>
<dbReference type="EMBL" id="JACTAM010000005">
    <property type="protein sequence ID" value="KAI2664427.1"/>
    <property type="molecule type" value="Genomic_DNA"/>
</dbReference>
<organism evidence="2 3">
    <name type="scientific">Labeo rohita</name>
    <name type="common">Indian major carp</name>
    <name type="synonym">Cyprinus rohita</name>
    <dbReference type="NCBI Taxonomy" id="84645"/>
    <lineage>
        <taxon>Eukaryota</taxon>
        <taxon>Metazoa</taxon>
        <taxon>Chordata</taxon>
        <taxon>Craniata</taxon>
        <taxon>Vertebrata</taxon>
        <taxon>Euteleostomi</taxon>
        <taxon>Actinopterygii</taxon>
        <taxon>Neopterygii</taxon>
        <taxon>Teleostei</taxon>
        <taxon>Ostariophysi</taxon>
        <taxon>Cypriniformes</taxon>
        <taxon>Cyprinidae</taxon>
        <taxon>Labeoninae</taxon>
        <taxon>Labeonini</taxon>
        <taxon>Labeo</taxon>
    </lineage>
</organism>
<dbReference type="Proteomes" id="UP000830375">
    <property type="component" value="Unassembled WGS sequence"/>
</dbReference>
<name>A0ABQ8MNL2_LABRO</name>
<accession>A0ABQ8MNL2</accession>
<proteinExistence type="predicted"/>
<evidence type="ECO:0000313" key="3">
    <source>
        <dbReference type="Proteomes" id="UP000830375"/>
    </source>
</evidence>